<feature type="compositionally biased region" description="Polar residues" evidence="1">
    <location>
        <begin position="556"/>
        <end position="578"/>
    </location>
</feature>
<evidence type="ECO:0000256" key="1">
    <source>
        <dbReference type="SAM" id="MobiDB-lite"/>
    </source>
</evidence>
<protein>
    <submittedName>
        <fullName evidence="2">Uncharacterized protein</fullName>
    </submittedName>
</protein>
<feature type="compositionally biased region" description="Polar residues" evidence="1">
    <location>
        <begin position="316"/>
        <end position="328"/>
    </location>
</feature>
<feature type="region of interest" description="Disordered" evidence="1">
    <location>
        <begin position="1"/>
        <end position="59"/>
    </location>
</feature>
<keyword evidence="3" id="KW-1185">Reference proteome</keyword>
<feature type="compositionally biased region" description="Acidic residues" evidence="1">
    <location>
        <begin position="449"/>
        <end position="477"/>
    </location>
</feature>
<feature type="region of interest" description="Disordered" evidence="1">
    <location>
        <begin position="245"/>
        <end position="382"/>
    </location>
</feature>
<comment type="caution">
    <text evidence="2">The sequence shown here is derived from an EMBL/GenBank/DDBJ whole genome shotgun (WGS) entry which is preliminary data.</text>
</comment>
<proteinExistence type="predicted"/>
<sequence length="602" mass="64154">MAKIPGRKPSSEKPAAPAAEQHASRRSPRTSPRNSVDSGKQAGSQELEHPAGKRPPNPLKQFAVGQVIEVPYLNGYVGRHSGLWNAEDEEDDAKIGLAIIAAICNDCMLVLPILYRQRTKGPIALDVVDPNLTPEPGSSDPMADTIAGEVLGVRGGWKPEPKAYVRLNFVVTVDFDEENWATFGMSVLGELHDESKALLKRRTSFVLGKMIQLSPSLQIDAFLEHTQGQSSGTHGADWHKGYAAAKKDEEDDGDDSGSDDDDGQAKKSKGKRPAGKSIKVLAEAGILSASKGTKRRAPDNNDTTATKKRAGPKGSAKNNKNATPTSPAKDSGATDGASAKPTTTEEKKEKKSKPKKTDAEMTEVYQRTRELPNGNYTCQHEHDKTKCGCKCCKEGTKHPPKGYPKWKKEQEGQAAIANGTHPKGLARIRHSSQKIKNLPQKIPRGLVNEEGEDEDKDDDDQEGGEEAATQDEDDDSDLPLAEVTRSKPKSKAPAKKGSSGTRVNSAPRKASSPSKSESSHVSSGSSGSRRPSKASKKGSLSSAGGAPAGGVKKTASTSPRKGSNESSGSKRSTRSRQVSADADVHDDSTQHGASDEPASEEE</sequence>
<feature type="compositionally biased region" description="Low complexity" evidence="1">
    <location>
        <begin position="537"/>
        <end position="555"/>
    </location>
</feature>
<name>A0ABR0KFU9_9EURO</name>
<reference evidence="2 3" key="1">
    <citation type="submission" date="2023-08" db="EMBL/GenBank/DDBJ databases">
        <title>Black Yeasts Isolated from many extreme environments.</title>
        <authorList>
            <person name="Coleine C."/>
            <person name="Stajich J.E."/>
            <person name="Selbmann L."/>
        </authorList>
    </citation>
    <scope>NUCLEOTIDE SEQUENCE [LARGE SCALE GENOMIC DNA]</scope>
    <source>
        <strain evidence="2 3">CCFEE 5885</strain>
    </source>
</reference>
<feature type="compositionally biased region" description="Low complexity" evidence="1">
    <location>
        <begin position="495"/>
        <end position="529"/>
    </location>
</feature>
<feature type="region of interest" description="Disordered" evidence="1">
    <location>
        <begin position="395"/>
        <end position="602"/>
    </location>
</feature>
<gene>
    <name evidence="2" type="ORF">LTR24_003091</name>
</gene>
<dbReference type="Proteomes" id="UP001345013">
    <property type="component" value="Unassembled WGS sequence"/>
</dbReference>
<evidence type="ECO:0000313" key="3">
    <source>
        <dbReference type="Proteomes" id="UP001345013"/>
    </source>
</evidence>
<organism evidence="2 3">
    <name type="scientific">Lithohypha guttulata</name>
    <dbReference type="NCBI Taxonomy" id="1690604"/>
    <lineage>
        <taxon>Eukaryota</taxon>
        <taxon>Fungi</taxon>
        <taxon>Dikarya</taxon>
        <taxon>Ascomycota</taxon>
        <taxon>Pezizomycotina</taxon>
        <taxon>Eurotiomycetes</taxon>
        <taxon>Chaetothyriomycetidae</taxon>
        <taxon>Chaetothyriales</taxon>
        <taxon>Trichomeriaceae</taxon>
        <taxon>Lithohypha</taxon>
    </lineage>
</organism>
<dbReference type="EMBL" id="JAVRRG010000028">
    <property type="protein sequence ID" value="KAK5095379.1"/>
    <property type="molecule type" value="Genomic_DNA"/>
</dbReference>
<evidence type="ECO:0000313" key="2">
    <source>
        <dbReference type="EMBL" id="KAK5095379.1"/>
    </source>
</evidence>
<accession>A0ABR0KFU9</accession>
<feature type="compositionally biased region" description="Basic residues" evidence="1">
    <location>
        <begin position="424"/>
        <end position="433"/>
    </location>
</feature>
<feature type="compositionally biased region" description="Basic and acidic residues" evidence="1">
    <location>
        <begin position="343"/>
        <end position="359"/>
    </location>
</feature>
<feature type="compositionally biased region" description="Acidic residues" evidence="1">
    <location>
        <begin position="249"/>
        <end position="262"/>
    </location>
</feature>